<keyword evidence="4" id="KW-1185">Reference proteome</keyword>
<proteinExistence type="predicted"/>
<organism evidence="3 4">
    <name type="scientific">Deinococcus ruber</name>
    <dbReference type="NCBI Taxonomy" id="1848197"/>
    <lineage>
        <taxon>Bacteria</taxon>
        <taxon>Thermotogati</taxon>
        <taxon>Deinococcota</taxon>
        <taxon>Deinococci</taxon>
        <taxon>Deinococcales</taxon>
        <taxon>Deinococcaceae</taxon>
        <taxon>Deinococcus</taxon>
    </lineage>
</organism>
<dbReference type="InterPro" id="IPR036465">
    <property type="entry name" value="vWFA_dom_sf"/>
</dbReference>
<dbReference type="EMBL" id="BMQL01000045">
    <property type="protein sequence ID" value="GGR28931.1"/>
    <property type="molecule type" value="Genomic_DNA"/>
</dbReference>
<dbReference type="SUPFAM" id="SSF53300">
    <property type="entry name" value="vWA-like"/>
    <property type="match status" value="1"/>
</dbReference>
<sequence>MQILQTGQRLTLPDPRLQLQLSGAAATAVVVAFTAQGQPLSVDLAEQPLGELLSVPQAGQLALDLSRVPAAVQTVAILHAAGAAGEVLFSSGSERYGYEGTAGTQAVRLMEFYRRDGQWRVYAAGEDVGRFERVHPELPGLFSQASARAQTLKAQAARPPAPSPVNTVRPSSASTPPLTLSKRETQARLLTLAKDQAPGMVPLIEQARLSLEKRGLDVLTFEVKLVLDVSASMMSLFQSGQVQRLVERSLALAARLDDNGEVEVTLFGTHARSGGNVLLSNIQGYVHSMRFQYDGGTKYAPAIREMIAQQRGAQHPLLVLFITDGEAGDQTQATQALKDASHLPIFFKFLALDSGNERFSFLEQLDTMPGRVVDNANFARIQNLSRLPDATLFELLTEEIDQWLPAAKAAGVLDGRAQPLGGQPGGAPGPGGGPTPPDNRPWWKKLLD</sequence>
<feature type="region of interest" description="Disordered" evidence="1">
    <location>
        <begin position="153"/>
        <end position="178"/>
    </location>
</feature>
<dbReference type="InterPro" id="IPR019303">
    <property type="entry name" value="vWA_TerF_C"/>
</dbReference>
<name>A0A918CKJ3_9DEIO</name>
<dbReference type="Gene3D" id="3.40.50.410">
    <property type="entry name" value="von Willebrand factor, type A domain"/>
    <property type="match status" value="1"/>
</dbReference>
<dbReference type="Pfam" id="PF10138">
    <property type="entry name" value="vWA-TerF-like"/>
    <property type="match status" value="1"/>
</dbReference>
<gene>
    <name evidence="3" type="ORF">GCM10008957_45050</name>
</gene>
<feature type="region of interest" description="Disordered" evidence="1">
    <location>
        <begin position="415"/>
        <end position="448"/>
    </location>
</feature>
<protein>
    <submittedName>
        <fullName evidence="3">Tellurium resistance protein</fullName>
    </submittedName>
</protein>
<evidence type="ECO:0000259" key="2">
    <source>
        <dbReference type="PROSITE" id="PS50234"/>
    </source>
</evidence>
<accession>A0A918CKJ3</accession>
<dbReference type="PROSITE" id="PS50234">
    <property type="entry name" value="VWFA"/>
    <property type="match status" value="1"/>
</dbReference>
<evidence type="ECO:0000313" key="3">
    <source>
        <dbReference type="EMBL" id="GGR28931.1"/>
    </source>
</evidence>
<dbReference type="InterPro" id="IPR002035">
    <property type="entry name" value="VWF_A"/>
</dbReference>
<evidence type="ECO:0000256" key="1">
    <source>
        <dbReference type="SAM" id="MobiDB-lite"/>
    </source>
</evidence>
<reference evidence="3" key="1">
    <citation type="journal article" date="2014" name="Int. J. Syst. Evol. Microbiol.">
        <title>Complete genome sequence of Corynebacterium casei LMG S-19264T (=DSM 44701T), isolated from a smear-ripened cheese.</title>
        <authorList>
            <consortium name="US DOE Joint Genome Institute (JGI-PGF)"/>
            <person name="Walter F."/>
            <person name="Albersmeier A."/>
            <person name="Kalinowski J."/>
            <person name="Ruckert C."/>
        </authorList>
    </citation>
    <scope>NUCLEOTIDE SEQUENCE</scope>
    <source>
        <strain evidence="3">JCM 31311</strain>
    </source>
</reference>
<evidence type="ECO:0000313" key="4">
    <source>
        <dbReference type="Proteomes" id="UP000603865"/>
    </source>
</evidence>
<dbReference type="AlphaFoldDB" id="A0A918CKJ3"/>
<dbReference type="RefSeq" id="WP_189092769.1">
    <property type="nucleotide sequence ID" value="NZ_BMQL01000045.1"/>
</dbReference>
<dbReference type="CDD" id="cd00198">
    <property type="entry name" value="vWFA"/>
    <property type="match status" value="1"/>
</dbReference>
<feature type="domain" description="VWFA" evidence="2">
    <location>
        <begin position="222"/>
        <end position="396"/>
    </location>
</feature>
<dbReference type="SMART" id="SM00327">
    <property type="entry name" value="VWA"/>
    <property type="match status" value="1"/>
</dbReference>
<dbReference type="Proteomes" id="UP000603865">
    <property type="component" value="Unassembled WGS sequence"/>
</dbReference>
<comment type="caution">
    <text evidence="3">The sequence shown here is derived from an EMBL/GenBank/DDBJ whole genome shotgun (WGS) entry which is preliminary data.</text>
</comment>
<reference evidence="3" key="2">
    <citation type="submission" date="2020-09" db="EMBL/GenBank/DDBJ databases">
        <authorList>
            <person name="Sun Q."/>
            <person name="Ohkuma M."/>
        </authorList>
    </citation>
    <scope>NUCLEOTIDE SEQUENCE</scope>
    <source>
        <strain evidence="3">JCM 31311</strain>
    </source>
</reference>